<feature type="compositionally biased region" description="Low complexity" evidence="4">
    <location>
        <begin position="51"/>
        <end position="71"/>
    </location>
</feature>
<gene>
    <name evidence="5" type="ORF">DUNSADRAFT_7066</name>
</gene>
<organism evidence="5 6">
    <name type="scientific">Dunaliella salina</name>
    <name type="common">Green alga</name>
    <name type="synonym">Protococcus salinus</name>
    <dbReference type="NCBI Taxonomy" id="3046"/>
    <lineage>
        <taxon>Eukaryota</taxon>
        <taxon>Viridiplantae</taxon>
        <taxon>Chlorophyta</taxon>
        <taxon>core chlorophytes</taxon>
        <taxon>Chlorophyceae</taxon>
        <taxon>CS clade</taxon>
        <taxon>Chlamydomonadales</taxon>
        <taxon>Dunaliellaceae</taxon>
        <taxon>Dunaliella</taxon>
    </lineage>
</organism>
<dbReference type="InterPro" id="IPR036770">
    <property type="entry name" value="Ankyrin_rpt-contain_sf"/>
</dbReference>
<evidence type="ECO:0000313" key="5">
    <source>
        <dbReference type="EMBL" id="KAF5842457.1"/>
    </source>
</evidence>
<evidence type="ECO:0000256" key="3">
    <source>
        <dbReference type="PROSITE-ProRule" id="PRU00023"/>
    </source>
</evidence>
<dbReference type="Gene3D" id="1.25.40.20">
    <property type="entry name" value="Ankyrin repeat-containing domain"/>
    <property type="match status" value="5"/>
</dbReference>
<feature type="repeat" description="ANK" evidence="3">
    <location>
        <begin position="536"/>
        <end position="569"/>
    </location>
</feature>
<comment type="caution">
    <text evidence="5">The sequence shown here is derived from an EMBL/GenBank/DDBJ whole genome shotgun (WGS) entry which is preliminary data.</text>
</comment>
<sequence>MLDNTYKRLVALHGNHMRRQRKKQKTEQPTRMEPLRETAPGSAGRQKEQPAAGTAARAAVSKAKSAAAALKSKGDEGSMRPNPHHRTQLQDLPLEVLAMIITPCDSLHILHASKAMHQVGKNCPWLLASWLVSHRPNKAFKLASQAGEQVFLHLLSAEHQHRVCPTAADLDGMRPLHYACAAGFAEATDVLLKVPGAPATAVDKYGRTAVHYASSRGHTEVLRKLLQLPELAARAGAADKAGMTALHCACSQGHTQAAQQLMGEAGVDVLTETNRGWIAMQDSDTEGSDGSTALHLACRHGHLEVVRLLLQHPRAEEMCRKFDSHWSHPMHHAARLGHVQIVRRLHAVYSLSSAWGLNLDGMSPFMLACEGGHMEIAHLLLVPTCFESSIYYTDRQQRTVLHMACKAATAEALVPMLLGNGAAAFADKRDAAGSTALHIACTAGHVGATQALLAVPGAVPAAGAKAPLVELFALGLAGVLNVRDGASRTPLICASKAGYAAIVRVLLAARGMSSDDHSIISAGASAVGGVNAADAEGMTALHWACQGGHAKAVQELLAASHIDVSKVDGNGRSAMFLACKGGHATVVQQMIDRDAASAAAAALAVAADDKSAVHAAAEREGEGGMHTMRLLLQLPAVREAVVEYVQGSIKSPLCALQGLSAVRSVAAAALHASILDQNEGVIRQLMESPHVGSKVLCSTADAEGNTALHLAAREGCSEAVQLVLGGRGASNALAATNASGRTALHEAVAAGHSEVVAQLLLAGLQQQGNSALSVADDTGATPLQLAKDGSNKQVVRLLQLVTGMRE</sequence>
<feature type="repeat" description="ANK" evidence="3">
    <location>
        <begin position="703"/>
        <end position="724"/>
    </location>
</feature>
<evidence type="ECO:0000313" key="6">
    <source>
        <dbReference type="Proteomes" id="UP000815325"/>
    </source>
</evidence>
<dbReference type="Pfam" id="PF00023">
    <property type="entry name" value="Ank"/>
    <property type="match status" value="1"/>
</dbReference>
<dbReference type="InterPro" id="IPR002110">
    <property type="entry name" value="Ankyrin_rpt"/>
</dbReference>
<dbReference type="SMART" id="SM00248">
    <property type="entry name" value="ANK"/>
    <property type="match status" value="14"/>
</dbReference>
<dbReference type="PROSITE" id="PS50297">
    <property type="entry name" value="ANK_REP_REGION"/>
    <property type="match status" value="5"/>
</dbReference>
<protein>
    <submittedName>
        <fullName evidence="5">Ankyrin repeat-containing domain protein</fullName>
    </submittedName>
</protein>
<keyword evidence="2 3" id="KW-0040">ANK repeat</keyword>
<feature type="repeat" description="ANK" evidence="3">
    <location>
        <begin position="289"/>
        <end position="312"/>
    </location>
</feature>
<evidence type="ECO:0000256" key="4">
    <source>
        <dbReference type="SAM" id="MobiDB-lite"/>
    </source>
</evidence>
<reference evidence="5" key="1">
    <citation type="submission" date="2017-08" db="EMBL/GenBank/DDBJ databases">
        <authorList>
            <person name="Polle J.E."/>
            <person name="Barry K."/>
            <person name="Cushman J."/>
            <person name="Schmutz J."/>
            <person name="Tran D."/>
            <person name="Hathwaick L.T."/>
            <person name="Yim W.C."/>
            <person name="Jenkins J."/>
            <person name="Mckie-Krisberg Z.M."/>
            <person name="Prochnik S."/>
            <person name="Lindquist E."/>
            <person name="Dockter R.B."/>
            <person name="Adam C."/>
            <person name="Molina H."/>
            <person name="Bunkerborg J."/>
            <person name="Jin E."/>
            <person name="Buchheim M."/>
            <person name="Magnuson J."/>
        </authorList>
    </citation>
    <scope>NUCLEOTIDE SEQUENCE</scope>
    <source>
        <strain evidence="5">CCAP 19/18</strain>
    </source>
</reference>
<evidence type="ECO:0000256" key="1">
    <source>
        <dbReference type="ARBA" id="ARBA00022737"/>
    </source>
</evidence>
<accession>A0ABQ7H6G9</accession>
<feature type="compositionally biased region" description="Basic residues" evidence="4">
    <location>
        <begin position="15"/>
        <end position="24"/>
    </location>
</feature>
<dbReference type="PANTHER" id="PTHR24198">
    <property type="entry name" value="ANKYRIN REPEAT AND PROTEIN KINASE DOMAIN-CONTAINING PROTEIN"/>
    <property type="match status" value="1"/>
</dbReference>
<dbReference type="SUPFAM" id="SSF48403">
    <property type="entry name" value="Ankyrin repeat"/>
    <property type="match status" value="2"/>
</dbReference>
<dbReference type="EMBL" id="MU069461">
    <property type="protein sequence ID" value="KAF5842457.1"/>
    <property type="molecule type" value="Genomic_DNA"/>
</dbReference>
<dbReference type="Pfam" id="PF12796">
    <property type="entry name" value="Ank_2"/>
    <property type="match status" value="5"/>
</dbReference>
<feature type="repeat" description="ANK" evidence="3">
    <location>
        <begin position="241"/>
        <end position="274"/>
    </location>
</feature>
<feature type="repeat" description="ANK" evidence="3">
    <location>
        <begin position="205"/>
        <end position="227"/>
    </location>
</feature>
<proteinExistence type="predicted"/>
<name>A0ABQ7H6G9_DUNSA</name>
<evidence type="ECO:0000256" key="2">
    <source>
        <dbReference type="ARBA" id="ARBA00023043"/>
    </source>
</evidence>
<dbReference type="PROSITE" id="PS50088">
    <property type="entry name" value="ANK_REPEAT"/>
    <property type="match status" value="6"/>
</dbReference>
<dbReference type="Proteomes" id="UP000815325">
    <property type="component" value="Unassembled WGS sequence"/>
</dbReference>
<feature type="compositionally biased region" description="Basic and acidic residues" evidence="4">
    <location>
        <begin position="25"/>
        <end position="36"/>
    </location>
</feature>
<keyword evidence="1" id="KW-0677">Repeat</keyword>
<feature type="repeat" description="ANK" evidence="3">
    <location>
        <begin position="739"/>
        <end position="763"/>
    </location>
</feature>
<feature type="region of interest" description="Disordered" evidence="4">
    <location>
        <begin position="11"/>
        <end position="86"/>
    </location>
</feature>
<keyword evidence="6" id="KW-1185">Reference proteome</keyword>
<dbReference type="PANTHER" id="PTHR24198:SF165">
    <property type="entry name" value="ANKYRIN REPEAT-CONTAINING PROTEIN-RELATED"/>
    <property type="match status" value="1"/>
</dbReference>